<dbReference type="Pfam" id="PF14689">
    <property type="entry name" value="SPOB_a"/>
    <property type="match status" value="1"/>
</dbReference>
<dbReference type="GO" id="GO:0000155">
    <property type="term" value="F:phosphorelay sensor kinase activity"/>
    <property type="evidence" value="ECO:0007669"/>
    <property type="project" value="InterPro"/>
</dbReference>
<dbReference type="STRING" id="1313296.SAMN05661091_4561"/>
<keyword evidence="4" id="KW-0812">Transmembrane</keyword>
<dbReference type="Proteomes" id="UP000192940">
    <property type="component" value="Chromosome I"/>
</dbReference>
<dbReference type="Gene3D" id="1.10.287.130">
    <property type="match status" value="1"/>
</dbReference>
<protein>
    <submittedName>
        <fullName evidence="6">Sensor_kinase_SpoOB-type, alpha-helical domain</fullName>
    </submittedName>
</protein>
<reference evidence="6 7" key="1">
    <citation type="submission" date="2017-04" db="EMBL/GenBank/DDBJ databases">
        <authorList>
            <person name="Afonso C.L."/>
            <person name="Miller P.J."/>
            <person name="Scott M.A."/>
            <person name="Spackman E."/>
            <person name="Goraichik I."/>
            <person name="Dimitrov K.M."/>
            <person name="Suarez D.L."/>
            <person name="Swayne D.E."/>
        </authorList>
    </citation>
    <scope>NUCLEOTIDE SEQUENCE [LARGE SCALE GENOMIC DNA]</scope>
    <source>
        <strain evidence="6 7">N3/975</strain>
    </source>
</reference>
<dbReference type="InterPro" id="IPR016120">
    <property type="entry name" value="Sig_transdc_His_kin_SpoOB"/>
</dbReference>
<evidence type="ECO:0000313" key="6">
    <source>
        <dbReference type="EMBL" id="SMF89196.1"/>
    </source>
</evidence>
<keyword evidence="2" id="KW-0808">Transferase</keyword>
<dbReference type="RefSeq" id="WP_208920631.1">
    <property type="nucleotide sequence ID" value="NZ_LT840184.1"/>
</dbReference>
<dbReference type="AlphaFoldDB" id="A0A1X7HM07"/>
<evidence type="ECO:0000259" key="5">
    <source>
        <dbReference type="Pfam" id="PF14689"/>
    </source>
</evidence>
<keyword evidence="4" id="KW-0472">Membrane</keyword>
<feature type="domain" description="SpoOB alpha-helical" evidence="5">
    <location>
        <begin position="66"/>
        <end position="118"/>
    </location>
</feature>
<evidence type="ECO:0000256" key="2">
    <source>
        <dbReference type="ARBA" id="ARBA00022679"/>
    </source>
</evidence>
<dbReference type="SUPFAM" id="SSF55890">
    <property type="entry name" value="Sporulation response regulatory protein Spo0B"/>
    <property type="match status" value="1"/>
</dbReference>
<accession>A0A1X7HM07</accession>
<evidence type="ECO:0000256" key="3">
    <source>
        <dbReference type="ARBA" id="ARBA00022777"/>
    </source>
</evidence>
<keyword evidence="4" id="KW-1133">Transmembrane helix</keyword>
<evidence type="ECO:0000313" key="7">
    <source>
        <dbReference type="Proteomes" id="UP000192940"/>
    </source>
</evidence>
<keyword evidence="3 6" id="KW-0418">Kinase</keyword>
<keyword evidence="7" id="KW-1185">Reference proteome</keyword>
<sequence>MNSWKWIAAGIGLSSVLPAAWMLWNPTYAAGIILTIWSAAASFGAAWYARRTEVQRQRTNQKSLEQNAIQTLNHHRHDWMNELQILYGYIQLGKLDKSVQCVERIKERMLQDSKISKLGIPSLVLYLHSYRTFNTGLQLDVDVVDFVQLDGKLTTEAEENFTQSIMEVVQAYQIGGHSTWEEDRLLTLTFMEQGEELIAEFDGEGFFGDQDSLKQKIQLAVHDKGIRMEQIHTDNTTYRLCLPYVT</sequence>
<evidence type="ECO:0000256" key="4">
    <source>
        <dbReference type="SAM" id="Phobius"/>
    </source>
</evidence>
<feature type="transmembrane region" description="Helical" evidence="4">
    <location>
        <begin position="28"/>
        <end position="49"/>
    </location>
</feature>
<evidence type="ECO:0000256" key="1">
    <source>
        <dbReference type="ARBA" id="ARBA00022553"/>
    </source>
</evidence>
<name>A0A1X7HM07_9BACL</name>
<organism evidence="6 7">
    <name type="scientific">Paenibacillus uliginis N3/975</name>
    <dbReference type="NCBI Taxonomy" id="1313296"/>
    <lineage>
        <taxon>Bacteria</taxon>
        <taxon>Bacillati</taxon>
        <taxon>Bacillota</taxon>
        <taxon>Bacilli</taxon>
        <taxon>Bacillales</taxon>
        <taxon>Paenibacillaceae</taxon>
        <taxon>Paenibacillus</taxon>
    </lineage>
</organism>
<keyword evidence="1" id="KW-0597">Phosphoprotein</keyword>
<proteinExistence type="predicted"/>
<gene>
    <name evidence="6" type="ORF">SAMN05661091_4561</name>
</gene>
<dbReference type="InterPro" id="IPR039506">
    <property type="entry name" value="SPOB_a"/>
</dbReference>
<dbReference type="EMBL" id="LT840184">
    <property type="protein sequence ID" value="SMF89196.1"/>
    <property type="molecule type" value="Genomic_DNA"/>
</dbReference>